<dbReference type="InterPro" id="IPR022688">
    <property type="entry name" value="G2P_C"/>
</dbReference>
<dbReference type="Pfam" id="PF05155">
    <property type="entry name" value="G2P_X_C"/>
    <property type="match status" value="1"/>
</dbReference>
<evidence type="ECO:0000259" key="1">
    <source>
        <dbReference type="Pfam" id="PF05144"/>
    </source>
</evidence>
<proteinExistence type="predicted"/>
<dbReference type="InterPro" id="IPR006516">
    <property type="entry name" value="G2P"/>
</dbReference>
<feature type="domain" description="Replication-associated protein G2P C-terminal" evidence="2">
    <location>
        <begin position="397"/>
        <end position="484"/>
    </location>
</feature>
<dbReference type="Proteomes" id="UP000273105">
    <property type="component" value="Unassembled WGS sequence"/>
</dbReference>
<evidence type="ECO:0000259" key="2">
    <source>
        <dbReference type="Pfam" id="PF05155"/>
    </source>
</evidence>
<comment type="caution">
    <text evidence="3">The sequence shown here is derived from an EMBL/GenBank/DDBJ whole genome shotgun (WGS) entry which is preliminary data.</text>
</comment>
<reference evidence="3 4" key="1">
    <citation type="submission" date="2018-09" db="EMBL/GenBank/DDBJ databases">
        <title>The draft genome of Acinetobacter sp. strains.</title>
        <authorList>
            <person name="Qin J."/>
            <person name="Feng Y."/>
            <person name="Zong Z."/>
        </authorList>
    </citation>
    <scope>NUCLEOTIDE SEQUENCE [LARGE SCALE GENOMIC DNA]</scope>
    <source>
        <strain evidence="3 4">WCHAc060001</strain>
    </source>
</reference>
<dbReference type="Pfam" id="PF05144">
    <property type="entry name" value="Phage_CRI"/>
    <property type="match status" value="1"/>
</dbReference>
<sequence length="490" mass="56386">MNDMLKLRIPVDASLVDMDSEGRHCIFGFNLLDLDLPRVEARCVFKDDEGNVVNQVLNHPYDRLPTSFTKMAWKFHHEGKLWPHVELKASPAKILQGHNVYGTDWIEEGALEMLGHFSEAQPVLYGMLAVSETEVMQIDVTYHARLRDDREVERALEFLRNISTQHIRKSSKHASYKNTVYFGSERCKRFARKVYGKSCEFQSQLQDQIKLAKTNDKSAMRVVEVMSDPDLQLFTKGLLRFETGVKAYALKERNIPTNLFQLIRYQRANPYFLRNLWTSANRELFEALKGQNMKLTDDDSVYKNILSALEKASAEDSISTSIAQTAFKFYLDLEKFGVRTVQADIGDEKFFRNFSNLLKCGFTRDYLARLNLKPIENVDHLTAYSIVLSTLKTVKKAGTVSKTQARNLHTFYKELRDYGYETVRTNYSKSQFSARIASLITCGFSKAQLQNLHSQTSNNIIPFIKYVEINFDQQVPSNFVEPKSTFSKIA</sequence>
<feature type="domain" description="Replication-associated protein G2P N-terminal" evidence="1">
    <location>
        <begin position="1"/>
        <end position="255"/>
    </location>
</feature>
<dbReference type="EMBL" id="RCHE01000084">
    <property type="protein sequence ID" value="RLL36406.1"/>
    <property type="molecule type" value="Genomic_DNA"/>
</dbReference>
<name>A0ABX9U1L9_9GAMM</name>
<evidence type="ECO:0000313" key="4">
    <source>
        <dbReference type="Proteomes" id="UP000273105"/>
    </source>
</evidence>
<organism evidence="3 4">
    <name type="scientific">Acinetobacter cumulans</name>
    <dbReference type="NCBI Taxonomy" id="2136182"/>
    <lineage>
        <taxon>Bacteria</taxon>
        <taxon>Pseudomonadati</taxon>
        <taxon>Pseudomonadota</taxon>
        <taxon>Gammaproteobacteria</taxon>
        <taxon>Moraxellales</taxon>
        <taxon>Moraxellaceae</taxon>
        <taxon>Acinetobacter</taxon>
    </lineage>
</organism>
<keyword evidence="4" id="KW-1185">Reference proteome</keyword>
<accession>A0ABX9U1L9</accession>
<dbReference type="NCBIfam" id="TIGR01629">
    <property type="entry name" value="rep_II_X"/>
    <property type="match status" value="2"/>
</dbReference>
<dbReference type="InterPro" id="IPR022686">
    <property type="entry name" value="G2P_N"/>
</dbReference>
<gene>
    <name evidence="3" type="ORF">D9K79_17875</name>
</gene>
<protein>
    <submittedName>
        <fullName evidence="3">DNA replication protein</fullName>
    </submittedName>
</protein>
<dbReference type="RefSeq" id="WP_121533578.1">
    <property type="nucleotide sequence ID" value="NZ_RCHE01000084.1"/>
</dbReference>
<evidence type="ECO:0000313" key="3">
    <source>
        <dbReference type="EMBL" id="RLL36406.1"/>
    </source>
</evidence>